<dbReference type="EMBL" id="FOYU01000001">
    <property type="protein sequence ID" value="SFR46285.1"/>
    <property type="molecule type" value="Genomic_DNA"/>
</dbReference>
<protein>
    <recommendedName>
        <fullName evidence="11">1,6-anhydro-N-acetylmuramyl-L-alanine amidase AmpD</fullName>
        <ecNumber evidence="5">3.5.1.28</ecNumber>
    </recommendedName>
    <alternativeName>
        <fullName evidence="12">N-acetylmuramoyl-L-alanine amidase</fullName>
    </alternativeName>
</protein>
<dbReference type="RefSeq" id="WP_092856468.1">
    <property type="nucleotide sequence ID" value="NZ_FOYU01000001.1"/>
</dbReference>
<comment type="subcellular location">
    <subcellularLocation>
        <location evidence="3">Cytoplasm</location>
    </subcellularLocation>
</comment>
<feature type="domain" description="N-acetylmuramoyl-L-alanine amidase" evidence="14">
    <location>
        <begin position="15"/>
        <end position="166"/>
    </location>
</feature>
<evidence type="ECO:0000256" key="10">
    <source>
        <dbReference type="ARBA" id="ARBA00023316"/>
    </source>
</evidence>
<evidence type="ECO:0000256" key="3">
    <source>
        <dbReference type="ARBA" id="ARBA00004496"/>
    </source>
</evidence>
<evidence type="ECO:0000256" key="11">
    <source>
        <dbReference type="ARBA" id="ARBA00039257"/>
    </source>
</evidence>
<evidence type="ECO:0000256" key="2">
    <source>
        <dbReference type="ARBA" id="ARBA00001947"/>
    </source>
</evidence>
<dbReference type="Gene3D" id="3.40.80.10">
    <property type="entry name" value="Peptidoglycan recognition protein-like"/>
    <property type="match status" value="1"/>
</dbReference>
<proteinExistence type="inferred from homology"/>
<keyword evidence="16" id="KW-1185">Reference proteome</keyword>
<dbReference type="PANTHER" id="PTHR30417">
    <property type="entry name" value="N-ACETYLMURAMOYL-L-ALANINE AMIDASE AMID"/>
    <property type="match status" value="1"/>
</dbReference>
<evidence type="ECO:0000256" key="9">
    <source>
        <dbReference type="ARBA" id="ARBA00022833"/>
    </source>
</evidence>
<dbReference type="GO" id="GO:0046872">
    <property type="term" value="F:metal ion binding"/>
    <property type="evidence" value="ECO:0007669"/>
    <property type="project" value="UniProtKB-KW"/>
</dbReference>
<name>A0A1I6GVM7_9GAMM</name>
<dbReference type="GO" id="GO:0005737">
    <property type="term" value="C:cytoplasm"/>
    <property type="evidence" value="ECO:0007669"/>
    <property type="project" value="UniProtKB-SubCell"/>
</dbReference>
<evidence type="ECO:0000256" key="6">
    <source>
        <dbReference type="ARBA" id="ARBA00022490"/>
    </source>
</evidence>
<gene>
    <name evidence="15" type="ORF">SAMN04488070_1279</name>
</gene>
<evidence type="ECO:0000256" key="13">
    <source>
        <dbReference type="SAM" id="MobiDB-lite"/>
    </source>
</evidence>
<keyword evidence="6" id="KW-0963">Cytoplasm</keyword>
<dbReference type="GO" id="GO:0008745">
    <property type="term" value="F:N-acetylmuramoyl-L-alanine amidase activity"/>
    <property type="evidence" value="ECO:0007669"/>
    <property type="project" value="UniProtKB-EC"/>
</dbReference>
<evidence type="ECO:0000256" key="5">
    <source>
        <dbReference type="ARBA" id="ARBA00011901"/>
    </source>
</evidence>
<evidence type="ECO:0000313" key="15">
    <source>
        <dbReference type="EMBL" id="SFR46285.1"/>
    </source>
</evidence>
<evidence type="ECO:0000256" key="7">
    <source>
        <dbReference type="ARBA" id="ARBA00022723"/>
    </source>
</evidence>
<dbReference type="FunFam" id="3.40.80.10:FF:000002">
    <property type="entry name" value="1,6-anhydro-N-acetylmuramyl-L-alanine amidase"/>
    <property type="match status" value="1"/>
</dbReference>
<dbReference type="Pfam" id="PF01510">
    <property type="entry name" value="Amidase_2"/>
    <property type="match status" value="1"/>
</dbReference>
<keyword evidence="7" id="KW-0479">Metal-binding</keyword>
<dbReference type="CDD" id="cd06583">
    <property type="entry name" value="PGRP"/>
    <property type="match status" value="1"/>
</dbReference>
<evidence type="ECO:0000256" key="4">
    <source>
        <dbReference type="ARBA" id="ARBA00007553"/>
    </source>
</evidence>
<comment type="cofactor">
    <cofactor evidence="2">
        <name>Zn(2+)</name>
        <dbReference type="ChEBI" id="CHEBI:29105"/>
    </cofactor>
</comment>
<dbReference type="NCBIfam" id="NF008758">
    <property type="entry name" value="PRK11789.1"/>
    <property type="match status" value="1"/>
</dbReference>
<sequence length="182" mass="20842">MINNGWLKQATKRESPHADERPDPEDINLLVVHGISLPAGEFGGPYIDDLFMGTLDTTAHPDFSILEGLRVSAHCLIRRDGELLQYVPFHRRAWHAGRSQYCGRRRCNDFSIGIELEGTDEQPYTKAQYQRLAEVVEQLLQHYPALTRHRIVGHQHIAPVRKTDPGPAFDWSYFKQLVSEKV</sequence>
<evidence type="ECO:0000256" key="1">
    <source>
        <dbReference type="ARBA" id="ARBA00001561"/>
    </source>
</evidence>
<dbReference type="Proteomes" id="UP000199424">
    <property type="component" value="Unassembled WGS sequence"/>
</dbReference>
<keyword evidence="8" id="KW-0378">Hydrolase</keyword>
<evidence type="ECO:0000256" key="8">
    <source>
        <dbReference type="ARBA" id="ARBA00022801"/>
    </source>
</evidence>
<dbReference type="EC" id="3.5.1.28" evidence="5"/>
<dbReference type="InterPro" id="IPR051206">
    <property type="entry name" value="NAMLAA_amidase_2"/>
</dbReference>
<accession>A0A1I6GVM7</accession>
<dbReference type="SUPFAM" id="SSF55846">
    <property type="entry name" value="N-acetylmuramoyl-L-alanine amidase-like"/>
    <property type="match status" value="1"/>
</dbReference>
<evidence type="ECO:0000256" key="12">
    <source>
        <dbReference type="ARBA" id="ARBA00042615"/>
    </source>
</evidence>
<dbReference type="GO" id="GO:0009254">
    <property type="term" value="P:peptidoglycan turnover"/>
    <property type="evidence" value="ECO:0007669"/>
    <property type="project" value="TreeGrafter"/>
</dbReference>
<dbReference type="SMART" id="SM00644">
    <property type="entry name" value="Ami_2"/>
    <property type="match status" value="1"/>
</dbReference>
<comment type="catalytic activity">
    <reaction evidence="1">
        <text>Hydrolyzes the link between N-acetylmuramoyl residues and L-amino acid residues in certain cell-wall glycopeptides.</text>
        <dbReference type="EC" id="3.5.1.28"/>
    </reaction>
</comment>
<feature type="compositionally biased region" description="Basic and acidic residues" evidence="13">
    <location>
        <begin position="11"/>
        <end position="21"/>
    </location>
</feature>
<dbReference type="GO" id="GO:0009253">
    <property type="term" value="P:peptidoglycan catabolic process"/>
    <property type="evidence" value="ECO:0007669"/>
    <property type="project" value="InterPro"/>
</dbReference>
<comment type="similarity">
    <text evidence="4">Belongs to the N-acetylmuramoyl-L-alanine amidase 2 family.</text>
</comment>
<evidence type="ECO:0000259" key="14">
    <source>
        <dbReference type="SMART" id="SM00644"/>
    </source>
</evidence>
<dbReference type="GO" id="GO:0071555">
    <property type="term" value="P:cell wall organization"/>
    <property type="evidence" value="ECO:0007669"/>
    <property type="project" value="UniProtKB-KW"/>
</dbReference>
<keyword evidence="10" id="KW-0961">Cell wall biogenesis/degradation</keyword>
<reference evidence="16" key="1">
    <citation type="submission" date="2016-10" db="EMBL/GenBank/DDBJ databases">
        <authorList>
            <person name="Varghese N."/>
            <person name="Submissions S."/>
        </authorList>
    </citation>
    <scope>NUCLEOTIDE SEQUENCE [LARGE SCALE GENOMIC DNA]</scope>
    <source>
        <strain evidence="16">CGMCC 1.7285</strain>
    </source>
</reference>
<organism evidence="15 16">
    <name type="scientific">Pseudidiomarina maritima</name>
    <dbReference type="NCBI Taxonomy" id="519453"/>
    <lineage>
        <taxon>Bacteria</taxon>
        <taxon>Pseudomonadati</taxon>
        <taxon>Pseudomonadota</taxon>
        <taxon>Gammaproteobacteria</taxon>
        <taxon>Alteromonadales</taxon>
        <taxon>Idiomarinaceae</taxon>
        <taxon>Pseudidiomarina</taxon>
    </lineage>
</organism>
<dbReference type="InterPro" id="IPR036505">
    <property type="entry name" value="Amidase/PGRP_sf"/>
</dbReference>
<dbReference type="InterPro" id="IPR002502">
    <property type="entry name" value="Amidase_domain"/>
</dbReference>
<dbReference type="PANTHER" id="PTHR30417:SF4">
    <property type="entry name" value="1,6-ANHYDRO-N-ACETYLMURAMYL-L-ALANINE AMIDASE AMPD"/>
    <property type="match status" value="1"/>
</dbReference>
<dbReference type="AlphaFoldDB" id="A0A1I6GVM7"/>
<feature type="region of interest" description="Disordered" evidence="13">
    <location>
        <begin position="1"/>
        <end position="24"/>
    </location>
</feature>
<evidence type="ECO:0000313" key="16">
    <source>
        <dbReference type="Proteomes" id="UP000199424"/>
    </source>
</evidence>
<keyword evidence="9" id="KW-0862">Zinc</keyword>